<dbReference type="InterPro" id="IPR039369">
    <property type="entry name" value="LacA-like"/>
</dbReference>
<protein>
    <recommendedName>
        <fullName evidence="5">Acetyltransferase</fullName>
        <ecNumber evidence="5">2.3.1.-</ecNumber>
    </recommendedName>
</protein>
<keyword evidence="4 5" id="KW-0012">Acyltransferase</keyword>
<keyword evidence="8" id="KW-1185">Reference proteome</keyword>
<keyword evidence="2 5" id="KW-0808">Transferase</keyword>
<dbReference type="EC" id="2.3.1.-" evidence="5"/>
<comment type="similarity">
    <text evidence="1 5">Belongs to the transferase hexapeptide repeat family.</text>
</comment>
<dbReference type="RefSeq" id="WP_349140262.1">
    <property type="nucleotide sequence ID" value="NZ_JBBMFT010000004.1"/>
</dbReference>
<evidence type="ECO:0000256" key="1">
    <source>
        <dbReference type="ARBA" id="ARBA00007274"/>
    </source>
</evidence>
<dbReference type="Proteomes" id="UP001440599">
    <property type="component" value="Unassembled WGS sequence"/>
</dbReference>
<dbReference type="Pfam" id="PF00132">
    <property type="entry name" value="Hexapep"/>
    <property type="match status" value="1"/>
</dbReference>
<dbReference type="Pfam" id="PF12464">
    <property type="entry name" value="Mac"/>
    <property type="match status" value="1"/>
</dbReference>
<evidence type="ECO:0000256" key="3">
    <source>
        <dbReference type="ARBA" id="ARBA00022737"/>
    </source>
</evidence>
<evidence type="ECO:0000313" key="8">
    <source>
        <dbReference type="Proteomes" id="UP001440599"/>
    </source>
</evidence>
<dbReference type="GO" id="GO:0016746">
    <property type="term" value="F:acyltransferase activity"/>
    <property type="evidence" value="ECO:0007669"/>
    <property type="project" value="UniProtKB-KW"/>
</dbReference>
<evidence type="ECO:0000256" key="4">
    <source>
        <dbReference type="ARBA" id="ARBA00023315"/>
    </source>
</evidence>
<reference evidence="7 8" key="1">
    <citation type="submission" date="2024-03" db="EMBL/GenBank/DDBJ databases">
        <title>Human intestinal bacterial collection.</title>
        <authorList>
            <person name="Pauvert C."/>
            <person name="Hitch T.C.A."/>
            <person name="Clavel T."/>
        </authorList>
    </citation>
    <scope>NUCLEOTIDE SEQUENCE [LARGE SCALE GENOMIC DNA]</scope>
    <source>
        <strain evidence="7 8">CLA-AP-H34</strain>
    </source>
</reference>
<dbReference type="SUPFAM" id="SSF51161">
    <property type="entry name" value="Trimeric LpxA-like enzymes"/>
    <property type="match status" value="1"/>
</dbReference>
<dbReference type="Gene3D" id="2.160.10.10">
    <property type="entry name" value="Hexapeptide repeat proteins"/>
    <property type="match status" value="1"/>
</dbReference>
<dbReference type="InterPro" id="IPR024688">
    <property type="entry name" value="Mac_dom"/>
</dbReference>
<organism evidence="7 8">
    <name type="scientific">Flavonifractor hominis</name>
    <dbReference type="NCBI Taxonomy" id="3133178"/>
    <lineage>
        <taxon>Bacteria</taxon>
        <taxon>Bacillati</taxon>
        <taxon>Bacillota</taxon>
        <taxon>Clostridia</taxon>
        <taxon>Eubacteriales</taxon>
        <taxon>Oscillospiraceae</taxon>
        <taxon>Flavonifractor</taxon>
    </lineage>
</organism>
<sequence>MTEWDKMVAGLSYDAGDPQLTALRLRAARLCHQLNLLSPDQDSERQALLQELLGHTGEHFTINPGFQCDYGANITLGERFYANYNCVILDCAPVTFGNDVLVGPNCGFYTAGHPLDASIRRKGVEFAHPITVGSDVWFGGGVSVLPGVTIGDGAVIGAGSVVTRDVPAYTLAAGNPCRILRPLSN</sequence>
<feature type="domain" description="Maltose/galactoside acetyltransferase" evidence="6">
    <location>
        <begin position="4"/>
        <end position="58"/>
    </location>
</feature>
<evidence type="ECO:0000259" key="6">
    <source>
        <dbReference type="SMART" id="SM01266"/>
    </source>
</evidence>
<name>A0ABV1ER68_9FIRM</name>
<dbReference type="CDD" id="cd03357">
    <property type="entry name" value="LbH_MAT_GAT"/>
    <property type="match status" value="1"/>
</dbReference>
<accession>A0ABV1ER68</accession>
<dbReference type="InterPro" id="IPR001451">
    <property type="entry name" value="Hexapep"/>
</dbReference>
<evidence type="ECO:0000256" key="2">
    <source>
        <dbReference type="ARBA" id="ARBA00022679"/>
    </source>
</evidence>
<dbReference type="SMART" id="SM01266">
    <property type="entry name" value="Mac"/>
    <property type="match status" value="1"/>
</dbReference>
<evidence type="ECO:0000313" key="7">
    <source>
        <dbReference type="EMBL" id="MEQ2456609.1"/>
    </source>
</evidence>
<gene>
    <name evidence="7" type="ORF">WMO45_08745</name>
</gene>
<dbReference type="PANTHER" id="PTHR43017:SF1">
    <property type="entry name" value="ACETYLTRANSFERASE YJL218W-RELATED"/>
    <property type="match status" value="1"/>
</dbReference>
<proteinExistence type="inferred from homology"/>
<comment type="caution">
    <text evidence="7">The sequence shown here is derived from an EMBL/GenBank/DDBJ whole genome shotgun (WGS) entry which is preliminary data.</text>
</comment>
<dbReference type="PANTHER" id="PTHR43017">
    <property type="entry name" value="GALACTOSIDE O-ACETYLTRANSFERASE"/>
    <property type="match status" value="1"/>
</dbReference>
<dbReference type="EMBL" id="JBBMFT010000004">
    <property type="protein sequence ID" value="MEQ2456609.1"/>
    <property type="molecule type" value="Genomic_DNA"/>
</dbReference>
<evidence type="ECO:0000256" key="5">
    <source>
        <dbReference type="RuleBase" id="RU367021"/>
    </source>
</evidence>
<keyword evidence="3" id="KW-0677">Repeat</keyword>
<dbReference type="InterPro" id="IPR011004">
    <property type="entry name" value="Trimer_LpxA-like_sf"/>
</dbReference>